<keyword evidence="2" id="KW-1185">Reference proteome</keyword>
<name>A0A0A2V001_PARBA</name>
<sequence>MTLPRLVSTQPPPHHSNKRILDIDNIVSLWALASNLAPTQPIGCVRNLWPPADLASRACLQKAVQCSPIDIEHSYQRINIGFWITLASFQLHVDVAALLLKCAVRRIGCHWETIFIHNKLSVVPACMLPSPSCAPHPSLLRVWHVLGLAALSYIIDALRKSIQGRSSAASMTVL</sequence>
<protein>
    <submittedName>
        <fullName evidence="1">Uncharacterized protein</fullName>
    </submittedName>
</protein>
<dbReference type="Proteomes" id="UP000002059">
    <property type="component" value="Partially assembled WGS sequence"/>
</dbReference>
<organism evidence="1 2">
    <name type="scientific">Paracoccidioides lutzii (strain ATCC MYA-826 / Pb01)</name>
    <name type="common">Paracoccidioides brasiliensis</name>
    <dbReference type="NCBI Taxonomy" id="502779"/>
    <lineage>
        <taxon>Eukaryota</taxon>
        <taxon>Fungi</taxon>
        <taxon>Dikarya</taxon>
        <taxon>Ascomycota</taxon>
        <taxon>Pezizomycotina</taxon>
        <taxon>Eurotiomycetes</taxon>
        <taxon>Eurotiomycetidae</taxon>
        <taxon>Onygenales</taxon>
        <taxon>Ajellomycetaceae</taxon>
        <taxon>Paracoccidioides</taxon>
    </lineage>
</organism>
<reference evidence="1 2" key="1">
    <citation type="journal article" date="2011" name="PLoS Genet.">
        <title>Comparative genomic analysis of human fungal pathogens causing paracoccidioidomycosis.</title>
        <authorList>
            <person name="Desjardins C.A."/>
            <person name="Champion M.D."/>
            <person name="Holder J.W."/>
            <person name="Muszewska A."/>
            <person name="Goldberg J."/>
            <person name="Bailao A.M."/>
            <person name="Brigido M.M."/>
            <person name="Ferreira M.E."/>
            <person name="Garcia A.M."/>
            <person name="Grynberg M."/>
            <person name="Gujja S."/>
            <person name="Heiman D.I."/>
            <person name="Henn M.R."/>
            <person name="Kodira C.D."/>
            <person name="Leon-Narvaez H."/>
            <person name="Longo L.V."/>
            <person name="Ma L.J."/>
            <person name="Malavazi I."/>
            <person name="Matsuo A.L."/>
            <person name="Morais F.V."/>
            <person name="Pereira M."/>
            <person name="Rodriguez-Brito S."/>
            <person name="Sakthikumar S."/>
            <person name="Salem-Izacc S.M."/>
            <person name="Sykes S.M."/>
            <person name="Teixeira M.M."/>
            <person name="Vallejo M.C."/>
            <person name="Walter M.E."/>
            <person name="Yandava C."/>
            <person name="Young S."/>
            <person name="Zeng Q."/>
            <person name="Zucker J."/>
            <person name="Felipe M.S."/>
            <person name="Goldman G.H."/>
            <person name="Haas B.J."/>
            <person name="McEwen J.G."/>
            <person name="Nino-Vega G."/>
            <person name="Puccia R."/>
            <person name="San-Blas G."/>
            <person name="Soares C.M."/>
            <person name="Birren B.W."/>
            <person name="Cuomo C.A."/>
        </authorList>
    </citation>
    <scope>NUCLEOTIDE SEQUENCE [LARGE SCALE GENOMIC DNA]</scope>
    <source>
        <strain evidence="2">ATCC MYA-826 / Pb01</strain>
    </source>
</reference>
<dbReference type="AlphaFoldDB" id="A0A0A2V001"/>
<dbReference type="EMBL" id="KN294020">
    <property type="protein sequence ID" value="KGQ00828.1"/>
    <property type="molecule type" value="Genomic_DNA"/>
</dbReference>
<accession>A0A0A2V001</accession>
<dbReference type="GeneID" id="26971124"/>
<evidence type="ECO:0000313" key="1">
    <source>
        <dbReference type="EMBL" id="KGQ00828.1"/>
    </source>
</evidence>
<evidence type="ECO:0000313" key="2">
    <source>
        <dbReference type="Proteomes" id="UP000002059"/>
    </source>
</evidence>
<dbReference type="RefSeq" id="XP_015702405.1">
    <property type="nucleotide sequence ID" value="XM_015847973.1"/>
</dbReference>
<dbReference type="KEGG" id="pbl:PAAG_12493"/>
<dbReference type="HOGENOM" id="CLU_1540533_0_0_1"/>
<dbReference type="VEuPathDB" id="FungiDB:PAAG_12493"/>
<gene>
    <name evidence="1" type="ORF">PAAG_12493</name>
</gene>
<proteinExistence type="predicted"/>